<dbReference type="Gene3D" id="3.60.21.60">
    <property type="match status" value="1"/>
</dbReference>
<reference evidence="8" key="1">
    <citation type="submission" date="2023-03" db="EMBL/GenBank/DDBJ databases">
        <title>Mating type loci evolution in Malassezia.</title>
        <authorList>
            <person name="Coelho M.A."/>
        </authorList>
    </citation>
    <scope>NUCLEOTIDE SEQUENCE</scope>
    <source>
        <strain evidence="8">CBS 9557</strain>
    </source>
</reference>
<evidence type="ECO:0000313" key="9">
    <source>
        <dbReference type="Proteomes" id="UP001213623"/>
    </source>
</evidence>
<keyword evidence="5" id="KW-0539">Nucleus</keyword>
<evidence type="ECO:0000259" key="7">
    <source>
        <dbReference type="Pfam" id="PF22062"/>
    </source>
</evidence>
<dbReference type="GO" id="GO:0006270">
    <property type="term" value="P:DNA replication initiation"/>
    <property type="evidence" value="ECO:0007669"/>
    <property type="project" value="TreeGrafter"/>
</dbReference>
<dbReference type="EMBL" id="CP119894">
    <property type="protein sequence ID" value="WFD26887.1"/>
    <property type="molecule type" value="Genomic_DNA"/>
</dbReference>
<dbReference type="GO" id="GO:0003887">
    <property type="term" value="F:DNA-directed DNA polymerase activity"/>
    <property type="evidence" value="ECO:0007669"/>
    <property type="project" value="UniProtKB-KW"/>
</dbReference>
<keyword evidence="9" id="KW-1185">Reference proteome</keyword>
<dbReference type="Proteomes" id="UP001213623">
    <property type="component" value="Chromosome 3"/>
</dbReference>
<name>A0AAF0J2C6_9BASI</name>
<evidence type="ECO:0000259" key="6">
    <source>
        <dbReference type="Pfam" id="PF04042"/>
    </source>
</evidence>
<evidence type="ECO:0000313" key="8">
    <source>
        <dbReference type="EMBL" id="WFD26887.1"/>
    </source>
</evidence>
<protein>
    <recommendedName>
        <fullName evidence="3">DNA polymerase alpha subunit B</fullName>
    </recommendedName>
</protein>
<dbReference type="PANTHER" id="PTHR23061:SF12">
    <property type="entry name" value="DNA POLYMERASE ALPHA SUBUNIT B"/>
    <property type="match status" value="1"/>
</dbReference>
<comment type="similarity">
    <text evidence="2">Belongs to the DNA polymerase alpha subunit B family.</text>
</comment>
<evidence type="ECO:0000256" key="2">
    <source>
        <dbReference type="ARBA" id="ARBA00007299"/>
    </source>
</evidence>
<dbReference type="InterPro" id="IPR007185">
    <property type="entry name" value="DNA_pol_a/d/e_bsu"/>
</dbReference>
<evidence type="ECO:0000256" key="5">
    <source>
        <dbReference type="ARBA" id="ARBA00023242"/>
    </source>
</evidence>
<dbReference type="Pfam" id="PF22062">
    <property type="entry name" value="OB_DPOA2"/>
    <property type="match status" value="1"/>
</dbReference>
<dbReference type="InterPro" id="IPR054300">
    <property type="entry name" value="OB_DPOA2"/>
</dbReference>
<evidence type="ECO:0000256" key="4">
    <source>
        <dbReference type="ARBA" id="ARBA00022705"/>
    </source>
</evidence>
<keyword evidence="4" id="KW-0235">DNA replication</keyword>
<dbReference type="AlphaFoldDB" id="A0AAF0J2C6"/>
<feature type="domain" description="DNA polymerase alpha/delta/epsilon subunit B" evidence="6">
    <location>
        <begin position="247"/>
        <end position="425"/>
    </location>
</feature>
<keyword evidence="8" id="KW-0239">DNA-directed DNA polymerase</keyword>
<feature type="domain" description="DNA polymerase alpha subunit B OB" evidence="7">
    <location>
        <begin position="88"/>
        <end position="168"/>
    </location>
</feature>
<dbReference type="Pfam" id="PF04042">
    <property type="entry name" value="DNA_pol_E_B"/>
    <property type="match status" value="1"/>
</dbReference>
<accession>A0AAF0J2C6</accession>
<evidence type="ECO:0000256" key="1">
    <source>
        <dbReference type="ARBA" id="ARBA00004123"/>
    </source>
</evidence>
<sequence length="498" mass="54581">MADLARLLGGPSGRGNIANGADDLVPQNDQARAQQWHIVESHNGHIPSTWDGAMPSRTAPCVSLAVSTDLKQWNYRYMFEKKGERSLVLDSRLNAMADVLQQAFGLTSEWEDPTIPSQESIYTVGRICMRVDAAKSDAALPTKLTPTELMLETSRMVGNGQRVPLSLDPKCRVRYAWTDENAAMSSVVGLFPGMIVGLKGRNGSGGRFVAEELWMPPALPHPATSRTELQSHQYHPTKLNGAQLRMVAVSGPFTLPSDLAFTPWHAFVSHMERLQPDVLLVMGPFVSASHPRVASGDMDALPTELFEQHIARRLARLMERSPSTMVILVPSTEDIFHPHCAFPQPFFDKTDAALGLPKRVRCLPNPSVFYVNELAIGVTTADVLGDLRREELVQRVQPTNATGTPAPKAGDPMMRLTRHLLGQRRVKSFVRVVDSTAVVNPGTLAPPGADAQSSSFVLVQVDPLPRDSVFRSGAEADELITHDLYNRARIDLVHTSTA</sequence>
<dbReference type="GO" id="GO:0003677">
    <property type="term" value="F:DNA binding"/>
    <property type="evidence" value="ECO:0007669"/>
    <property type="project" value="InterPro"/>
</dbReference>
<comment type="subcellular location">
    <subcellularLocation>
        <location evidence="1">Nucleus</location>
    </subcellularLocation>
</comment>
<dbReference type="InterPro" id="IPR016722">
    <property type="entry name" value="DNA_pol_alpha_bsu"/>
</dbReference>
<gene>
    <name evidence="8" type="primary">POL12</name>
    <name evidence="8" type="ORF">MNAN1_001876</name>
</gene>
<keyword evidence="8" id="KW-0808">Transferase</keyword>
<evidence type="ECO:0000256" key="3">
    <source>
        <dbReference type="ARBA" id="ARBA00018596"/>
    </source>
</evidence>
<keyword evidence="8" id="KW-0548">Nucleotidyltransferase</keyword>
<dbReference type="PANTHER" id="PTHR23061">
    <property type="entry name" value="DNA POLYMERASE 2 ALPHA 70 KDA SUBUNIT"/>
    <property type="match status" value="1"/>
</dbReference>
<proteinExistence type="inferred from homology"/>
<organism evidence="8 9">
    <name type="scientific">Malassezia nana</name>
    <dbReference type="NCBI Taxonomy" id="180528"/>
    <lineage>
        <taxon>Eukaryota</taxon>
        <taxon>Fungi</taxon>
        <taxon>Dikarya</taxon>
        <taxon>Basidiomycota</taxon>
        <taxon>Ustilaginomycotina</taxon>
        <taxon>Malasseziomycetes</taxon>
        <taxon>Malasseziales</taxon>
        <taxon>Malasseziaceae</taxon>
        <taxon>Malassezia</taxon>
    </lineage>
</organism>
<dbReference type="GO" id="GO:0005658">
    <property type="term" value="C:alpha DNA polymerase:primase complex"/>
    <property type="evidence" value="ECO:0007669"/>
    <property type="project" value="TreeGrafter"/>
</dbReference>